<sequence length="109" mass="11030">MTANKAFAAAALLRHEARRCGPGVGALPVAGVGAGAAVAAAPVAAHPVLLSVSGAALAGLAALCAVAMLGRDRMLELQSTLPVPVPVLVARRRAPAYWPSRLCWVGRRC</sequence>
<dbReference type="Proteomes" id="UP001183226">
    <property type="component" value="Unassembled WGS sequence"/>
</dbReference>
<evidence type="ECO:0000313" key="2">
    <source>
        <dbReference type="EMBL" id="MDT0301347.1"/>
    </source>
</evidence>
<name>A0ABU2KPZ8_9ACTN</name>
<organism evidence="2 3">
    <name type="scientific">Streptomonospora wellingtoniae</name>
    <dbReference type="NCBI Taxonomy" id="3075544"/>
    <lineage>
        <taxon>Bacteria</taxon>
        <taxon>Bacillati</taxon>
        <taxon>Actinomycetota</taxon>
        <taxon>Actinomycetes</taxon>
        <taxon>Streptosporangiales</taxon>
        <taxon>Nocardiopsidaceae</taxon>
        <taxon>Streptomonospora</taxon>
    </lineage>
</organism>
<dbReference type="EMBL" id="JAVREK010000003">
    <property type="protein sequence ID" value="MDT0301347.1"/>
    <property type="molecule type" value="Genomic_DNA"/>
</dbReference>
<keyword evidence="1" id="KW-0472">Membrane</keyword>
<keyword evidence="3" id="KW-1185">Reference proteome</keyword>
<accession>A0ABU2KPZ8</accession>
<feature type="transmembrane region" description="Helical" evidence="1">
    <location>
        <begin position="48"/>
        <end position="69"/>
    </location>
</feature>
<evidence type="ECO:0000313" key="3">
    <source>
        <dbReference type="Proteomes" id="UP001183226"/>
    </source>
</evidence>
<proteinExistence type="predicted"/>
<dbReference type="RefSeq" id="WP_311543785.1">
    <property type="nucleotide sequence ID" value="NZ_JAVREK010000003.1"/>
</dbReference>
<gene>
    <name evidence="2" type="ORF">RM446_04380</name>
</gene>
<reference evidence="3" key="1">
    <citation type="submission" date="2023-07" db="EMBL/GenBank/DDBJ databases">
        <title>30 novel species of actinomycetes from the DSMZ collection.</title>
        <authorList>
            <person name="Nouioui I."/>
        </authorList>
    </citation>
    <scope>NUCLEOTIDE SEQUENCE [LARGE SCALE GENOMIC DNA]</scope>
    <source>
        <strain evidence="3">DSM 45055</strain>
    </source>
</reference>
<feature type="transmembrane region" description="Helical" evidence="1">
    <location>
        <begin position="21"/>
        <end position="42"/>
    </location>
</feature>
<keyword evidence="1" id="KW-0812">Transmembrane</keyword>
<protein>
    <submittedName>
        <fullName evidence="2">Uncharacterized protein</fullName>
    </submittedName>
</protein>
<evidence type="ECO:0000256" key="1">
    <source>
        <dbReference type="SAM" id="Phobius"/>
    </source>
</evidence>
<keyword evidence="1" id="KW-1133">Transmembrane helix</keyword>
<comment type="caution">
    <text evidence="2">The sequence shown here is derived from an EMBL/GenBank/DDBJ whole genome shotgun (WGS) entry which is preliminary data.</text>
</comment>